<dbReference type="GO" id="GO:0015116">
    <property type="term" value="F:sulfate transmembrane transporter activity"/>
    <property type="evidence" value="ECO:0007669"/>
    <property type="project" value="UniProtKB-ARBA"/>
</dbReference>
<keyword evidence="6 9" id="KW-0472">Membrane</keyword>
<sequence length="996" mass="107433">MSTASLVEPANDFTANRELQEESDSIMWQMVYVGVTLLVMFAVLLTDKVGADWVMTAALTACMAANVITIDEGVAGFANEGVLTVVVLFVVASGLQLTGGLDWHMTKILGQPSSIAAAQFRLMVPVSIVSAFLNNTPLVIIMIPICLKWGKNNGISPAQLLVPLSFCTILGGTCTLIGTSTNLVVAGLYIKYYPDKPPIGLFDLGVYGVPVLFIGLAYIVVASQYLLPGGKTRRDTADPIDDDGTILLAARLTKWSPAAGATVKRSGLRDTGGVYLVSVYRARSGNMHRAVGQDFVLNADDVLYFTGMVQEFAKFANNHGLEIVTNEVDIIRAHSGEEQTSGDAVSSIHNNDPQDVRQTSVKCATTEVKDIETQFTRVERRRSTLLLSEKELKFQAINKLMETMRGYKPSDPLQQELDSAPRDPIFSGPAKVIVIVDSQDLEHVIIIGISSHDRPGLLRDISCGIGSLGLQVHHTEASVIQSRSISVWRCELIGGGGNLDAAEMQAVLSSLLENEHGIEAAKLRGISVIRAVVTNQSRLCGKTLEDANFREMYDAAVIAVQKKDRSNVDELRKVCFAPGDLLVLQANDDSLLLVRPPSDFYKSETKGQKNSGYKDSLMTRHTGSSSLEQSQVWGDLRVLFNENEGQDEGGNLSREFLAAVKVSAKSLHIDKTVAEAGLDRQAGLFLISVERPVVRDMLRMSFTILSLAPGSSPINLPDSMSMLPVPPDGHLKENDILWFAGDAAAIADLRKIPGLSLWDDDQIQNLEGKRHDRTLVHAVIAKKGPLVGKTAVEVGFRTRYGAAVIAISRSGKRVQDHPGNIKLQAGDVLLLEAGPTFISSNINNQHSFALISPVKDTKPPRLDKLIPAIVLIVAMLAVVTFAPLYADQNMGSLLVCGLVTAFLMVCMGILSQQECRDAIYWDVYITVACAFGLGTAMTNSGLANLIADGLVYVGSGLGIGDAGIYGSIYLATFLISNIVTNNAAAALMFPIGEYLF</sequence>
<dbReference type="PANTHER" id="PTHR43652">
    <property type="entry name" value="BASIC AMINO ACID ANTIPORTER YFCC-RELATED"/>
    <property type="match status" value="1"/>
</dbReference>
<evidence type="ECO:0000259" key="10">
    <source>
        <dbReference type="PROSITE" id="PS51202"/>
    </source>
</evidence>
<gene>
    <name evidence="11" type="ORF">ACHAW5_005897</name>
</gene>
<feature type="transmembrane region" description="Helical" evidence="9">
    <location>
        <begin position="159"/>
        <end position="192"/>
    </location>
</feature>
<dbReference type="EMBL" id="JALLAZ020000145">
    <property type="protein sequence ID" value="KAL3802486.1"/>
    <property type="molecule type" value="Genomic_DNA"/>
</dbReference>
<comment type="similarity">
    <text evidence="7">Belongs to the divalent anion:Na+ symporter (DASS) superfamily. Na+/sulfate symporter (TC 2.A.47.4) family.</text>
</comment>
<evidence type="ECO:0000256" key="8">
    <source>
        <dbReference type="SAM" id="MobiDB-lite"/>
    </source>
</evidence>
<dbReference type="Proteomes" id="UP001530315">
    <property type="component" value="Unassembled WGS sequence"/>
</dbReference>
<dbReference type="FunFam" id="3.30.70.1450:FF:000009">
    <property type="entry name" value="SLC13 family permease"/>
    <property type="match status" value="1"/>
</dbReference>
<feature type="transmembrane region" description="Helical" evidence="9">
    <location>
        <begin position="204"/>
        <end position="227"/>
    </location>
</feature>
<evidence type="ECO:0000256" key="6">
    <source>
        <dbReference type="ARBA" id="ARBA00023136"/>
    </source>
</evidence>
<keyword evidence="3 9" id="KW-0812">Transmembrane</keyword>
<feature type="transmembrane region" description="Helical" evidence="9">
    <location>
        <begin position="923"/>
        <end position="947"/>
    </location>
</feature>
<evidence type="ECO:0000256" key="5">
    <source>
        <dbReference type="ARBA" id="ARBA00022989"/>
    </source>
</evidence>
<evidence type="ECO:0000256" key="1">
    <source>
        <dbReference type="ARBA" id="ARBA00004141"/>
    </source>
</evidence>
<dbReference type="GO" id="GO:0016020">
    <property type="term" value="C:membrane"/>
    <property type="evidence" value="ECO:0007669"/>
    <property type="project" value="UniProtKB-SubCell"/>
</dbReference>
<feature type="transmembrane region" description="Helical" evidence="9">
    <location>
        <begin position="26"/>
        <end position="45"/>
    </location>
</feature>
<dbReference type="AlphaFoldDB" id="A0ABD3QRA9"/>
<dbReference type="SUPFAM" id="SSF116726">
    <property type="entry name" value="TrkA C-terminal domain-like"/>
    <property type="match status" value="4"/>
</dbReference>
<feature type="domain" description="RCK C-terminal" evidence="10">
    <location>
        <begin position="235"/>
        <end position="321"/>
    </location>
</feature>
<keyword evidence="12" id="KW-1185">Reference proteome</keyword>
<feature type="domain" description="RCK C-terminal" evidence="10">
    <location>
        <begin position="516"/>
        <end position="600"/>
    </location>
</feature>
<dbReference type="InterPro" id="IPR036721">
    <property type="entry name" value="RCK_C_sf"/>
</dbReference>
<evidence type="ECO:0000256" key="3">
    <source>
        <dbReference type="ARBA" id="ARBA00022692"/>
    </source>
</evidence>
<dbReference type="Pfam" id="PF03600">
    <property type="entry name" value="CitMHS"/>
    <property type="match status" value="1"/>
</dbReference>
<feature type="transmembrane region" description="Helical" evidence="9">
    <location>
        <begin position="865"/>
        <end position="886"/>
    </location>
</feature>
<keyword evidence="5 9" id="KW-1133">Transmembrane helix</keyword>
<reference evidence="11 12" key="1">
    <citation type="submission" date="2024-10" db="EMBL/GenBank/DDBJ databases">
        <title>Updated reference genomes for cyclostephanoid diatoms.</title>
        <authorList>
            <person name="Roberts W.R."/>
            <person name="Alverson A.J."/>
        </authorList>
    </citation>
    <scope>NUCLEOTIDE SEQUENCE [LARGE SCALE GENOMIC DNA]</scope>
    <source>
        <strain evidence="11 12">AJA276-08</strain>
    </source>
</reference>
<dbReference type="InterPro" id="IPR004680">
    <property type="entry name" value="Cit_transptr-like_dom"/>
</dbReference>
<evidence type="ECO:0000313" key="12">
    <source>
        <dbReference type="Proteomes" id="UP001530315"/>
    </source>
</evidence>
<protein>
    <recommendedName>
        <fullName evidence="10">RCK C-terminal domain-containing protein</fullName>
    </recommendedName>
</protein>
<comment type="caution">
    <text evidence="11">The sequence shown here is derived from an EMBL/GenBank/DDBJ whole genome shotgun (WGS) entry which is preliminary data.</text>
</comment>
<keyword evidence="4" id="KW-0677">Repeat</keyword>
<feature type="domain" description="RCK C-terminal" evidence="10">
    <location>
        <begin position="761"/>
        <end position="847"/>
    </location>
</feature>
<dbReference type="PROSITE" id="PS51202">
    <property type="entry name" value="RCK_C"/>
    <property type="match status" value="3"/>
</dbReference>
<accession>A0ABD3QRA9</accession>
<evidence type="ECO:0000256" key="4">
    <source>
        <dbReference type="ARBA" id="ARBA00022737"/>
    </source>
</evidence>
<dbReference type="Gene3D" id="3.30.70.1450">
    <property type="entry name" value="Regulator of K+ conductance, C-terminal domain"/>
    <property type="match status" value="4"/>
</dbReference>
<dbReference type="Pfam" id="PF02080">
    <property type="entry name" value="TrkA_C"/>
    <property type="match status" value="2"/>
</dbReference>
<evidence type="ECO:0000256" key="7">
    <source>
        <dbReference type="ARBA" id="ARBA00061614"/>
    </source>
</evidence>
<evidence type="ECO:0000256" key="2">
    <source>
        <dbReference type="ARBA" id="ARBA00022448"/>
    </source>
</evidence>
<organism evidence="11 12">
    <name type="scientific">Stephanodiscus triporus</name>
    <dbReference type="NCBI Taxonomy" id="2934178"/>
    <lineage>
        <taxon>Eukaryota</taxon>
        <taxon>Sar</taxon>
        <taxon>Stramenopiles</taxon>
        <taxon>Ochrophyta</taxon>
        <taxon>Bacillariophyta</taxon>
        <taxon>Coscinodiscophyceae</taxon>
        <taxon>Thalassiosirophycidae</taxon>
        <taxon>Stephanodiscales</taxon>
        <taxon>Stephanodiscaceae</taxon>
        <taxon>Stephanodiscus</taxon>
    </lineage>
</organism>
<name>A0ABD3QRA9_9STRA</name>
<dbReference type="PANTHER" id="PTHR43652:SF2">
    <property type="entry name" value="BASIC AMINO ACID ANTIPORTER YFCC-RELATED"/>
    <property type="match status" value="1"/>
</dbReference>
<feature type="transmembrane region" description="Helical" evidence="9">
    <location>
        <begin position="967"/>
        <end position="989"/>
    </location>
</feature>
<feature type="transmembrane region" description="Helical" evidence="9">
    <location>
        <begin position="123"/>
        <end position="147"/>
    </location>
</feature>
<feature type="transmembrane region" description="Helical" evidence="9">
    <location>
        <begin position="892"/>
        <end position="911"/>
    </location>
</feature>
<feature type="region of interest" description="Disordered" evidence="8">
    <location>
        <begin position="339"/>
        <end position="359"/>
    </location>
</feature>
<feature type="transmembrane region" description="Helical" evidence="9">
    <location>
        <begin position="82"/>
        <end position="103"/>
    </location>
</feature>
<dbReference type="InterPro" id="IPR051679">
    <property type="entry name" value="DASS-Related_Transporters"/>
</dbReference>
<evidence type="ECO:0000256" key="9">
    <source>
        <dbReference type="SAM" id="Phobius"/>
    </source>
</evidence>
<dbReference type="InterPro" id="IPR006037">
    <property type="entry name" value="RCK_C"/>
</dbReference>
<proteinExistence type="inferred from homology"/>
<keyword evidence="2" id="KW-0813">Transport</keyword>
<comment type="subcellular location">
    <subcellularLocation>
        <location evidence="1">Membrane</location>
        <topology evidence="1">Multi-pass membrane protein</topology>
    </subcellularLocation>
</comment>
<evidence type="ECO:0000313" key="11">
    <source>
        <dbReference type="EMBL" id="KAL3802486.1"/>
    </source>
</evidence>